<dbReference type="STRING" id="188906.SAMN04488526_0552"/>
<evidence type="ECO:0000313" key="2">
    <source>
        <dbReference type="EMBL" id="SEK42833.1"/>
    </source>
</evidence>
<reference evidence="2 3" key="1">
    <citation type="submission" date="2016-10" db="EMBL/GenBank/DDBJ databases">
        <authorList>
            <person name="de Groot N.N."/>
        </authorList>
    </citation>
    <scope>NUCLEOTIDE SEQUENCE [LARGE SCALE GENOMIC DNA]</scope>
    <source>
        <strain evidence="2 3">DSM 14858</strain>
    </source>
</reference>
<dbReference type="EMBL" id="FNZQ01000001">
    <property type="protein sequence ID" value="SEK42833.1"/>
    <property type="molecule type" value="Genomic_DNA"/>
</dbReference>
<dbReference type="Proteomes" id="UP000199283">
    <property type="component" value="Unassembled WGS sequence"/>
</dbReference>
<keyword evidence="1" id="KW-0732">Signal</keyword>
<gene>
    <name evidence="2" type="ORF">SAMN04488526_0552</name>
</gene>
<protein>
    <submittedName>
        <fullName evidence="2">Uncharacterized protein</fullName>
    </submittedName>
</protein>
<evidence type="ECO:0000313" key="3">
    <source>
        <dbReference type="Proteomes" id="UP000199283"/>
    </source>
</evidence>
<dbReference type="AlphaFoldDB" id="A0A1H7GXF7"/>
<name>A0A1H7GXF7_9RHOB</name>
<evidence type="ECO:0000256" key="1">
    <source>
        <dbReference type="SAM" id="SignalP"/>
    </source>
</evidence>
<accession>A0A1H7GXF7</accession>
<proteinExistence type="predicted"/>
<organism evidence="2 3">
    <name type="scientific">Jannaschia helgolandensis</name>
    <dbReference type="NCBI Taxonomy" id="188906"/>
    <lineage>
        <taxon>Bacteria</taxon>
        <taxon>Pseudomonadati</taxon>
        <taxon>Pseudomonadota</taxon>
        <taxon>Alphaproteobacteria</taxon>
        <taxon>Rhodobacterales</taxon>
        <taxon>Roseobacteraceae</taxon>
        <taxon>Jannaschia</taxon>
    </lineage>
</organism>
<dbReference type="RefSeq" id="WP_281243199.1">
    <property type="nucleotide sequence ID" value="NZ_CAXBJT010000007.1"/>
</dbReference>
<sequence length="41" mass="4293">MKTMFAAFASALLIAVIAQVAYDNAGFSSAERQAASSVRLN</sequence>
<feature type="signal peptide" evidence="1">
    <location>
        <begin position="1"/>
        <end position="21"/>
    </location>
</feature>
<keyword evidence="3" id="KW-1185">Reference proteome</keyword>
<feature type="chain" id="PRO_5011783170" evidence="1">
    <location>
        <begin position="22"/>
        <end position="41"/>
    </location>
</feature>